<evidence type="ECO:0000313" key="1">
    <source>
        <dbReference type="EMBL" id="KAK3691904.1"/>
    </source>
</evidence>
<organism evidence="1 2">
    <name type="scientific">Vermiconidia calcicola</name>
    <dbReference type="NCBI Taxonomy" id="1690605"/>
    <lineage>
        <taxon>Eukaryota</taxon>
        <taxon>Fungi</taxon>
        <taxon>Dikarya</taxon>
        <taxon>Ascomycota</taxon>
        <taxon>Pezizomycotina</taxon>
        <taxon>Dothideomycetes</taxon>
        <taxon>Dothideomycetidae</taxon>
        <taxon>Mycosphaerellales</taxon>
        <taxon>Extremaceae</taxon>
        <taxon>Vermiconidia</taxon>
    </lineage>
</organism>
<sequence length="193" mass="21735">MTASAAVFETVELLEAILYELQIKDLLFAQSVTKPWRDVIKNSNKLQQALFFVPVKELYRTLRNPLLEPLFKILKANGMNAFYTAKSDPLLSTLQLPWFEPTASWRDMLLAQPPTSFEFEIGESVSGTLNASVHACGTDKDPAGKIFMDLARVWDSIPNPPKKRKWIVNASDHYCFEPLETGQQLEGRASSSV</sequence>
<reference evidence="1" key="1">
    <citation type="submission" date="2023-07" db="EMBL/GenBank/DDBJ databases">
        <title>Black Yeasts Isolated from many extreme environments.</title>
        <authorList>
            <person name="Coleine C."/>
            <person name="Stajich J.E."/>
            <person name="Selbmann L."/>
        </authorList>
    </citation>
    <scope>NUCLEOTIDE SEQUENCE</scope>
    <source>
        <strain evidence="1">CCFEE 5714</strain>
    </source>
</reference>
<proteinExistence type="predicted"/>
<evidence type="ECO:0000313" key="2">
    <source>
        <dbReference type="Proteomes" id="UP001281147"/>
    </source>
</evidence>
<dbReference type="Proteomes" id="UP001281147">
    <property type="component" value="Unassembled WGS sequence"/>
</dbReference>
<name>A0ACC3MIY5_9PEZI</name>
<accession>A0ACC3MIY5</accession>
<keyword evidence="2" id="KW-1185">Reference proteome</keyword>
<gene>
    <name evidence="1" type="ORF">LTR37_018335</name>
</gene>
<protein>
    <submittedName>
        <fullName evidence="1">Uncharacterized protein</fullName>
    </submittedName>
</protein>
<dbReference type="EMBL" id="JAUTXU010000254">
    <property type="protein sequence ID" value="KAK3691904.1"/>
    <property type="molecule type" value="Genomic_DNA"/>
</dbReference>
<comment type="caution">
    <text evidence="1">The sequence shown here is derived from an EMBL/GenBank/DDBJ whole genome shotgun (WGS) entry which is preliminary data.</text>
</comment>